<evidence type="ECO:0000313" key="4">
    <source>
        <dbReference type="RefSeq" id="XP_016448301.1"/>
    </source>
</evidence>
<feature type="compositionally biased region" description="Acidic residues" evidence="2">
    <location>
        <begin position="93"/>
        <end position="102"/>
    </location>
</feature>
<feature type="compositionally biased region" description="Low complexity" evidence="2">
    <location>
        <begin position="1"/>
        <end position="12"/>
    </location>
</feature>
<protein>
    <submittedName>
        <fullName evidence="4">Uncharacterized protein LOC107773386</fullName>
    </submittedName>
</protein>
<dbReference type="PANTHER" id="PTHR33083:SF68">
    <property type="entry name" value="SENESCENCE REGULATOR"/>
    <property type="match status" value="1"/>
</dbReference>
<keyword evidence="3" id="KW-1185">Reference proteome</keyword>
<dbReference type="InterPro" id="IPR007608">
    <property type="entry name" value="Senescence_reg_S40"/>
</dbReference>
<proteinExistence type="inferred from homology"/>
<dbReference type="OrthoDB" id="1917735at2759"/>
<dbReference type="PANTHER" id="PTHR33083">
    <property type="entry name" value="EXPRESSED PROTEIN"/>
    <property type="match status" value="1"/>
</dbReference>
<name>A0A1S3Y7Q0_TOBAC</name>
<sequence>MEELYGGYNNNRNRGKTQKDGDFQEEDVWAYMKETDFSSSSSSRRVNKSSSSTKKSSTPVKINEKKSKRVSKDGSLVSSDGAVYYGNNAESTTEVDEEDDYGDGMVPPHEYIARRLARNQVASFSMMEGVGRTLKGRDLSKLRNAILTKTGFLE</sequence>
<dbReference type="RefSeq" id="XP_016448301.1">
    <property type="nucleotide sequence ID" value="XM_016592815.1"/>
</dbReference>
<comment type="similarity">
    <text evidence="1">Belongs to the senescence regulator S40 family.</text>
</comment>
<dbReference type="OMA" id="EEDVWGY"/>
<organism evidence="3 4">
    <name type="scientific">Nicotiana tabacum</name>
    <name type="common">Common tobacco</name>
    <dbReference type="NCBI Taxonomy" id="4097"/>
    <lineage>
        <taxon>Eukaryota</taxon>
        <taxon>Viridiplantae</taxon>
        <taxon>Streptophyta</taxon>
        <taxon>Embryophyta</taxon>
        <taxon>Tracheophyta</taxon>
        <taxon>Spermatophyta</taxon>
        <taxon>Magnoliopsida</taxon>
        <taxon>eudicotyledons</taxon>
        <taxon>Gunneridae</taxon>
        <taxon>Pentapetalae</taxon>
        <taxon>asterids</taxon>
        <taxon>lamiids</taxon>
        <taxon>Solanales</taxon>
        <taxon>Solanaceae</taxon>
        <taxon>Nicotianoideae</taxon>
        <taxon>Nicotianeae</taxon>
        <taxon>Nicotiana</taxon>
    </lineage>
</organism>
<feature type="compositionally biased region" description="Low complexity" evidence="2">
    <location>
        <begin position="38"/>
        <end position="61"/>
    </location>
</feature>
<dbReference type="AlphaFoldDB" id="A0A1S3Y7Q0"/>
<dbReference type="PaxDb" id="4097-A0A1S3Y7Q0"/>
<dbReference type="Proteomes" id="UP000790787">
    <property type="component" value="Chromosome 3"/>
</dbReference>
<reference evidence="3" key="1">
    <citation type="journal article" date="2014" name="Nat. Commun.">
        <title>The tobacco genome sequence and its comparison with those of tomato and potato.</title>
        <authorList>
            <person name="Sierro N."/>
            <person name="Battey J.N."/>
            <person name="Ouadi S."/>
            <person name="Bakaher N."/>
            <person name="Bovet L."/>
            <person name="Willig A."/>
            <person name="Goepfert S."/>
            <person name="Peitsch M.C."/>
            <person name="Ivanov N.V."/>
        </authorList>
    </citation>
    <scope>NUCLEOTIDE SEQUENCE [LARGE SCALE GENOMIC DNA]</scope>
</reference>
<dbReference type="KEGG" id="nta:107773386"/>
<feature type="region of interest" description="Disordered" evidence="2">
    <location>
        <begin position="1"/>
        <end position="22"/>
    </location>
</feature>
<accession>A0A1S3Y7Q0</accession>
<evidence type="ECO:0000256" key="2">
    <source>
        <dbReference type="SAM" id="MobiDB-lite"/>
    </source>
</evidence>
<reference evidence="4" key="2">
    <citation type="submission" date="2025-08" db="UniProtKB">
        <authorList>
            <consortium name="RefSeq"/>
        </authorList>
    </citation>
    <scope>IDENTIFICATION</scope>
    <source>
        <tissue evidence="4">Leaf</tissue>
    </source>
</reference>
<gene>
    <name evidence="4" type="primary">LOC107773386</name>
</gene>
<evidence type="ECO:0000313" key="3">
    <source>
        <dbReference type="Proteomes" id="UP000790787"/>
    </source>
</evidence>
<dbReference type="GO" id="GO:0010150">
    <property type="term" value="P:leaf senescence"/>
    <property type="evidence" value="ECO:0007669"/>
    <property type="project" value="UniProtKB-ARBA"/>
</dbReference>
<dbReference type="STRING" id="4097.A0A1S3Y7Q0"/>
<evidence type="ECO:0000256" key="1">
    <source>
        <dbReference type="ARBA" id="ARBA00034773"/>
    </source>
</evidence>
<dbReference type="Pfam" id="PF04520">
    <property type="entry name" value="Senescence_reg"/>
    <property type="match status" value="1"/>
</dbReference>
<dbReference type="GeneID" id="107773386"/>
<feature type="region of interest" description="Disordered" evidence="2">
    <location>
        <begin position="34"/>
        <end position="107"/>
    </location>
</feature>